<evidence type="ECO:0000256" key="5">
    <source>
        <dbReference type="ARBA" id="ARBA00022840"/>
    </source>
</evidence>
<comment type="catalytic activity">
    <reaction evidence="9 10">
        <text>L-glutamyl-tRNA(Gln) + L-glutamine + ATP + H2O = L-glutaminyl-tRNA(Gln) + L-glutamate + ADP + phosphate + H(+)</text>
        <dbReference type="Rhea" id="RHEA:17521"/>
        <dbReference type="Rhea" id="RHEA-COMP:9681"/>
        <dbReference type="Rhea" id="RHEA-COMP:9684"/>
        <dbReference type="ChEBI" id="CHEBI:15377"/>
        <dbReference type="ChEBI" id="CHEBI:15378"/>
        <dbReference type="ChEBI" id="CHEBI:29985"/>
        <dbReference type="ChEBI" id="CHEBI:30616"/>
        <dbReference type="ChEBI" id="CHEBI:43474"/>
        <dbReference type="ChEBI" id="CHEBI:58359"/>
        <dbReference type="ChEBI" id="CHEBI:78520"/>
        <dbReference type="ChEBI" id="CHEBI:78521"/>
        <dbReference type="ChEBI" id="CHEBI:456216"/>
    </reaction>
</comment>
<dbReference type="InterPro" id="IPR018027">
    <property type="entry name" value="Asn/Gln_amidotransferase"/>
</dbReference>
<dbReference type="SUPFAM" id="SSF55931">
    <property type="entry name" value="Glutamine synthetase/guanido kinase"/>
    <property type="match status" value="1"/>
</dbReference>
<dbReference type="GO" id="GO:0006412">
    <property type="term" value="P:translation"/>
    <property type="evidence" value="ECO:0007669"/>
    <property type="project" value="UniProtKB-UniRule"/>
</dbReference>
<comment type="subunit">
    <text evidence="2 10">Heterotrimer of A, B and C subunits.</text>
</comment>
<dbReference type="Pfam" id="PF02637">
    <property type="entry name" value="GatB_Yqey"/>
    <property type="match status" value="1"/>
</dbReference>
<evidence type="ECO:0000256" key="4">
    <source>
        <dbReference type="ARBA" id="ARBA00022741"/>
    </source>
</evidence>
<dbReference type="FunFam" id="1.10.150.380:FF:000001">
    <property type="entry name" value="Aspartyl/glutamyl-tRNA(Asn/Gln) amidotransferase subunit B"/>
    <property type="match status" value="1"/>
</dbReference>
<evidence type="ECO:0000256" key="10">
    <source>
        <dbReference type="HAMAP-Rule" id="MF_00121"/>
    </source>
</evidence>
<protein>
    <recommendedName>
        <fullName evidence="10">Aspartyl/glutamyl-tRNA(Asn/Gln) amidotransferase subunit B</fullName>
        <shortName evidence="10">Asp/Glu-ADT subunit B</shortName>
        <ecNumber evidence="10">6.3.5.-</ecNumber>
    </recommendedName>
</protein>
<reference evidence="11 12" key="1">
    <citation type="journal article" date="2019" name="Int. J. Syst. Evol. Microbiol.">
        <title>Capsulimonas corticalis gen. nov., sp. nov., an aerobic capsulated bacterium, of a novel bacterial order, Capsulimonadales ord. nov., of the class Armatimonadia of the phylum Armatimonadetes.</title>
        <authorList>
            <person name="Li J."/>
            <person name="Kudo C."/>
            <person name="Tonouchi A."/>
        </authorList>
    </citation>
    <scope>NUCLEOTIDE SEQUENCE [LARGE SCALE GENOMIC DNA]</scope>
    <source>
        <strain evidence="11 12">AX-7</strain>
    </source>
</reference>
<keyword evidence="12" id="KW-1185">Reference proteome</keyword>
<evidence type="ECO:0000256" key="8">
    <source>
        <dbReference type="ARBA" id="ARBA00047380"/>
    </source>
</evidence>
<dbReference type="Gene3D" id="1.10.150.380">
    <property type="entry name" value="GatB domain, N-terminal subdomain"/>
    <property type="match status" value="1"/>
</dbReference>
<dbReference type="PANTHER" id="PTHR11659">
    <property type="entry name" value="GLUTAMYL-TRNA GLN AMIDOTRANSFERASE SUBUNIT B MITOCHONDRIAL AND PROKARYOTIC PET112-RELATED"/>
    <property type="match status" value="1"/>
</dbReference>
<dbReference type="EMBL" id="AP025739">
    <property type="protein sequence ID" value="BDI30707.1"/>
    <property type="molecule type" value="Genomic_DNA"/>
</dbReference>
<keyword evidence="4 10" id="KW-0547">Nucleotide-binding</keyword>
<dbReference type="GO" id="GO:0070681">
    <property type="term" value="P:glutaminyl-tRNAGln biosynthesis via transamidation"/>
    <property type="evidence" value="ECO:0007669"/>
    <property type="project" value="TreeGrafter"/>
</dbReference>
<dbReference type="InterPro" id="IPR042114">
    <property type="entry name" value="GatB_C_1"/>
</dbReference>
<gene>
    <name evidence="10 11" type="primary">gatB</name>
    <name evidence="11" type="ORF">CCAX7_27580</name>
</gene>
<dbReference type="SMART" id="SM00845">
    <property type="entry name" value="GatB_Yqey"/>
    <property type="match status" value="1"/>
</dbReference>
<organism evidence="11 12">
    <name type="scientific">Capsulimonas corticalis</name>
    <dbReference type="NCBI Taxonomy" id="2219043"/>
    <lineage>
        <taxon>Bacteria</taxon>
        <taxon>Bacillati</taxon>
        <taxon>Armatimonadota</taxon>
        <taxon>Armatimonadia</taxon>
        <taxon>Capsulimonadales</taxon>
        <taxon>Capsulimonadaceae</taxon>
        <taxon>Capsulimonas</taxon>
    </lineage>
</organism>
<dbReference type="KEGG" id="ccot:CCAX7_27580"/>
<sequence>MSNYETVIGMECHAELLTESKMFCGCANEFGGAPNTRTCPVCLGLPGSLPVMNKLAVELVLRTALALNCQVSRDCLFARKNYFYPDIPKGYQISQYDDPIGHSGYLDITLEDGSSKRVHIRRVHLEEDTGKLIHAGGNESEVDYNRSGVPLMEIVTEFPPDLHSAEEARAYLEKLRTILVYLNVSDGKMEEGHLRAEPNLSIRPVGSDKFGVKTEIKNLNSFKSVFKGVQYEVERQSALLDEGGVVRQETLGWNDLRGETYHMRFKEEEQEYRYFPEPDLVPLHFHDADIEAARAALPELPDAKRERFVTQYGVRPYDAAVLTSSRSVADFYEAAATDGVDPKAIANYVTGELARLLNASGQDITQTKVTPAALRDLIVLRDSGKITNGVAKTVLEKMFETGQSAPEIVEAEGLAAVDDEGAIAAEVDKVLEANPDVVAKIKAGNDKSMAFLTGQVMRATKGKARPDVVNRLLADRIK</sequence>
<evidence type="ECO:0000256" key="9">
    <source>
        <dbReference type="ARBA" id="ARBA00047913"/>
    </source>
</evidence>
<evidence type="ECO:0000256" key="7">
    <source>
        <dbReference type="ARBA" id="ARBA00024799"/>
    </source>
</evidence>
<keyword evidence="5 10" id="KW-0067">ATP-binding</keyword>
<evidence type="ECO:0000313" key="11">
    <source>
        <dbReference type="EMBL" id="BDI30707.1"/>
    </source>
</evidence>
<dbReference type="NCBIfam" id="NF004014">
    <property type="entry name" value="PRK05477.1-4"/>
    <property type="match status" value="1"/>
</dbReference>
<evidence type="ECO:0000256" key="6">
    <source>
        <dbReference type="ARBA" id="ARBA00022917"/>
    </source>
</evidence>
<dbReference type="Pfam" id="PF02934">
    <property type="entry name" value="GatB_N"/>
    <property type="match status" value="1"/>
</dbReference>
<dbReference type="PANTHER" id="PTHR11659:SF0">
    <property type="entry name" value="GLUTAMYL-TRNA(GLN) AMIDOTRANSFERASE SUBUNIT B, MITOCHONDRIAL"/>
    <property type="match status" value="1"/>
</dbReference>
<dbReference type="FunFam" id="1.10.10.410:FF:000001">
    <property type="entry name" value="Aspartyl/glutamyl-tRNA(Asn/Gln) amidotransferase subunit B"/>
    <property type="match status" value="1"/>
</dbReference>
<evidence type="ECO:0000256" key="1">
    <source>
        <dbReference type="ARBA" id="ARBA00005306"/>
    </source>
</evidence>
<keyword evidence="6 10" id="KW-0648">Protein biosynthesis</keyword>
<proteinExistence type="inferred from homology"/>
<evidence type="ECO:0000256" key="2">
    <source>
        <dbReference type="ARBA" id="ARBA00011123"/>
    </source>
</evidence>
<accession>A0A402CTH7</accession>
<comment type="function">
    <text evidence="7 10">Allows the formation of correctly charged Asn-tRNA(Asn) or Gln-tRNA(Gln) through the transamidation of misacylated Asp-tRNA(Asn) or Glu-tRNA(Gln) in organisms which lack either or both of asparaginyl-tRNA or glutaminyl-tRNA synthetases. The reaction takes place in the presence of glutamine and ATP through an activated phospho-Asp-tRNA(Asn) or phospho-Glu-tRNA(Gln).</text>
</comment>
<dbReference type="GO" id="GO:0005524">
    <property type="term" value="F:ATP binding"/>
    <property type="evidence" value="ECO:0007669"/>
    <property type="project" value="UniProtKB-KW"/>
</dbReference>
<dbReference type="Proteomes" id="UP000287394">
    <property type="component" value="Chromosome"/>
</dbReference>
<dbReference type="HAMAP" id="MF_00121">
    <property type="entry name" value="GatB"/>
    <property type="match status" value="1"/>
</dbReference>
<evidence type="ECO:0000313" key="12">
    <source>
        <dbReference type="Proteomes" id="UP000287394"/>
    </source>
</evidence>
<comment type="similarity">
    <text evidence="1 10">Belongs to the GatB/GatE family. GatB subfamily.</text>
</comment>
<dbReference type="InterPro" id="IPR023168">
    <property type="entry name" value="GatB_Yqey_C_2"/>
</dbReference>
<dbReference type="InterPro" id="IPR017959">
    <property type="entry name" value="Asn/Gln-tRNA_amidoTrfase_suB/E"/>
</dbReference>
<keyword evidence="3 10" id="KW-0436">Ligase</keyword>
<dbReference type="RefSeq" id="WP_119320696.1">
    <property type="nucleotide sequence ID" value="NZ_AP025739.1"/>
</dbReference>
<dbReference type="NCBIfam" id="NF004012">
    <property type="entry name" value="PRK05477.1-2"/>
    <property type="match status" value="1"/>
</dbReference>
<dbReference type="OrthoDB" id="9804078at2"/>
<dbReference type="SUPFAM" id="SSF89095">
    <property type="entry name" value="GatB/YqeY motif"/>
    <property type="match status" value="1"/>
</dbReference>
<dbReference type="NCBIfam" id="TIGR00133">
    <property type="entry name" value="gatB"/>
    <property type="match status" value="1"/>
</dbReference>
<dbReference type="GO" id="GO:0050567">
    <property type="term" value="F:glutaminyl-tRNA synthase (glutamine-hydrolyzing) activity"/>
    <property type="evidence" value="ECO:0007669"/>
    <property type="project" value="UniProtKB-UniRule"/>
</dbReference>
<dbReference type="FunCoup" id="A0A402CTH7">
    <property type="interactions" value="505"/>
</dbReference>
<name>A0A402CTH7_9BACT</name>
<dbReference type="InterPro" id="IPR014746">
    <property type="entry name" value="Gln_synth/guanido_kin_cat_dom"/>
</dbReference>
<evidence type="ECO:0000256" key="3">
    <source>
        <dbReference type="ARBA" id="ARBA00022598"/>
    </source>
</evidence>
<dbReference type="InterPro" id="IPR004413">
    <property type="entry name" value="GatB"/>
</dbReference>
<dbReference type="InterPro" id="IPR006075">
    <property type="entry name" value="Asn/Gln-tRNA_Trfase_suB/E_cat"/>
</dbReference>
<dbReference type="AlphaFoldDB" id="A0A402CTH7"/>
<dbReference type="EC" id="6.3.5.-" evidence="10"/>
<comment type="catalytic activity">
    <reaction evidence="8 10">
        <text>L-aspartyl-tRNA(Asn) + L-glutamine + ATP + H2O = L-asparaginyl-tRNA(Asn) + L-glutamate + ADP + phosphate + 2 H(+)</text>
        <dbReference type="Rhea" id="RHEA:14513"/>
        <dbReference type="Rhea" id="RHEA-COMP:9674"/>
        <dbReference type="Rhea" id="RHEA-COMP:9677"/>
        <dbReference type="ChEBI" id="CHEBI:15377"/>
        <dbReference type="ChEBI" id="CHEBI:15378"/>
        <dbReference type="ChEBI" id="CHEBI:29985"/>
        <dbReference type="ChEBI" id="CHEBI:30616"/>
        <dbReference type="ChEBI" id="CHEBI:43474"/>
        <dbReference type="ChEBI" id="CHEBI:58359"/>
        <dbReference type="ChEBI" id="CHEBI:78515"/>
        <dbReference type="ChEBI" id="CHEBI:78516"/>
        <dbReference type="ChEBI" id="CHEBI:456216"/>
    </reaction>
</comment>
<dbReference type="Gene3D" id="1.10.10.410">
    <property type="match status" value="1"/>
</dbReference>
<dbReference type="InterPro" id="IPR003789">
    <property type="entry name" value="Asn/Gln_tRNA_amidoTrase-B-like"/>
</dbReference>